<dbReference type="CDD" id="cd01991">
    <property type="entry name" value="Asn_synthase_B_C"/>
    <property type="match status" value="1"/>
</dbReference>
<dbReference type="InterPro" id="IPR001962">
    <property type="entry name" value="Asn_synthase"/>
</dbReference>
<dbReference type="Gene3D" id="3.60.20.10">
    <property type="entry name" value="Glutamine Phosphoribosylpyrophosphate, subunit 1, domain 1"/>
    <property type="match status" value="1"/>
</dbReference>
<dbReference type="PIRSF" id="PIRSF001589">
    <property type="entry name" value="Asn_synthetase_glu-h"/>
    <property type="match status" value="1"/>
</dbReference>
<dbReference type="InterPro" id="IPR050795">
    <property type="entry name" value="Asn_Synthetase"/>
</dbReference>
<comment type="catalytic activity">
    <reaction evidence="9">
        <text>L-aspartate + L-glutamine + ATP + H2O = L-asparagine + L-glutamate + AMP + diphosphate + H(+)</text>
        <dbReference type="Rhea" id="RHEA:12228"/>
        <dbReference type="ChEBI" id="CHEBI:15377"/>
        <dbReference type="ChEBI" id="CHEBI:15378"/>
        <dbReference type="ChEBI" id="CHEBI:29985"/>
        <dbReference type="ChEBI" id="CHEBI:29991"/>
        <dbReference type="ChEBI" id="CHEBI:30616"/>
        <dbReference type="ChEBI" id="CHEBI:33019"/>
        <dbReference type="ChEBI" id="CHEBI:58048"/>
        <dbReference type="ChEBI" id="CHEBI:58359"/>
        <dbReference type="ChEBI" id="CHEBI:456215"/>
        <dbReference type="EC" id="6.3.5.4"/>
    </reaction>
</comment>
<evidence type="ECO:0000256" key="4">
    <source>
        <dbReference type="ARBA" id="ARBA00022605"/>
    </source>
</evidence>
<evidence type="ECO:0000256" key="6">
    <source>
        <dbReference type="ARBA" id="ARBA00022840"/>
    </source>
</evidence>
<dbReference type="EC" id="6.3.5.4" evidence="2"/>
<sequence length="541" mass="60832">MCGIWAIFGKHLTGESYTRALKTLIPRGPEGHEYVDICGVGIIGFTRLAINGLNSNGMQPMKQGKITWVVNGEIYNWKALNDKYNLGCKSGSDCEVVGALYKQFRGPNLENMFRLFDGVFSCIILDEELGEIVVARDPYGVRPLYKGFKRYNDTVKKGLNEQLYFGSEMKTIIGETANVFPFQPGRFEVYNMLNLDIKGSVKYHSLSLMKIPVFSEVDAASHAVRRALEMAVKKRMMTERPCAALLSGGVDSSLIASLVSKELRAVGAPPLKTFSIGMAGSSDLAHARLVADWIGSDHTEVVMSSDDFFAAIPDVIRDIESYDTTTVRASVGNWLIAREVARRTDCKVLFNGDGADEVFGSYLYLNNAPSDLEYEKEVVSLLDNIHTFDVLRSDRSISSQGLEPRTPFLDKGFVQTVMTIPLEYRRPVRGVLPEKWLLRRAFDDGSTLPREVLWRRKEAFSDGVSGDRSWYEIAQEKTATLVPVGWEKIKFVENVPRTPEMFYYRSIFRDLYGATIATVPFFWMPKWSNTTDPSARTLSLY</sequence>
<evidence type="ECO:0000256" key="3">
    <source>
        <dbReference type="ARBA" id="ARBA00022598"/>
    </source>
</evidence>
<protein>
    <recommendedName>
        <fullName evidence="2">asparagine synthase (glutamine-hydrolyzing)</fullName>
        <ecNumber evidence="2">6.3.5.4</ecNumber>
    </recommendedName>
    <alternativeName>
        <fullName evidence="8">Glutamine-dependent asparagine synthetase</fullName>
    </alternativeName>
</protein>
<proteinExistence type="predicted"/>
<dbReference type="SUPFAM" id="SSF52402">
    <property type="entry name" value="Adenine nucleotide alpha hydrolases-like"/>
    <property type="match status" value="1"/>
</dbReference>
<accession>A0A6C0JY41</accession>
<dbReference type="AlphaFoldDB" id="A0A6C0JY41"/>
<dbReference type="InterPro" id="IPR014729">
    <property type="entry name" value="Rossmann-like_a/b/a_fold"/>
</dbReference>
<feature type="domain" description="Glutamine amidotransferase type-2" evidence="10">
    <location>
        <begin position="2"/>
        <end position="193"/>
    </location>
</feature>
<evidence type="ECO:0000313" key="11">
    <source>
        <dbReference type="EMBL" id="QHU09630.1"/>
    </source>
</evidence>
<organism evidence="11">
    <name type="scientific">viral metagenome</name>
    <dbReference type="NCBI Taxonomy" id="1070528"/>
    <lineage>
        <taxon>unclassified sequences</taxon>
        <taxon>metagenomes</taxon>
        <taxon>organismal metagenomes</taxon>
    </lineage>
</organism>
<dbReference type="PANTHER" id="PTHR11772">
    <property type="entry name" value="ASPARAGINE SYNTHETASE"/>
    <property type="match status" value="1"/>
</dbReference>
<keyword evidence="6" id="KW-0067">ATP-binding</keyword>
<evidence type="ECO:0000256" key="2">
    <source>
        <dbReference type="ARBA" id="ARBA00012737"/>
    </source>
</evidence>
<evidence type="ECO:0000256" key="9">
    <source>
        <dbReference type="ARBA" id="ARBA00048741"/>
    </source>
</evidence>
<keyword evidence="5" id="KW-0547">Nucleotide-binding</keyword>
<dbReference type="GO" id="GO:0005829">
    <property type="term" value="C:cytosol"/>
    <property type="evidence" value="ECO:0007669"/>
    <property type="project" value="TreeGrafter"/>
</dbReference>
<dbReference type="SUPFAM" id="SSF56235">
    <property type="entry name" value="N-terminal nucleophile aminohydrolases (Ntn hydrolases)"/>
    <property type="match status" value="1"/>
</dbReference>
<name>A0A6C0JY41_9ZZZZ</name>
<dbReference type="PANTHER" id="PTHR11772:SF23">
    <property type="entry name" value="ASPARAGINE SYNTHETASE [GLUTAMINE-HYDROLYZING]"/>
    <property type="match status" value="1"/>
</dbReference>
<dbReference type="EMBL" id="MN740740">
    <property type="protein sequence ID" value="QHU09630.1"/>
    <property type="molecule type" value="Genomic_DNA"/>
</dbReference>
<dbReference type="PROSITE" id="PS51278">
    <property type="entry name" value="GATASE_TYPE_2"/>
    <property type="match status" value="1"/>
</dbReference>
<dbReference type="GO" id="GO:0006529">
    <property type="term" value="P:asparagine biosynthetic process"/>
    <property type="evidence" value="ECO:0007669"/>
    <property type="project" value="UniProtKB-KW"/>
</dbReference>
<dbReference type="Pfam" id="PF13537">
    <property type="entry name" value="GATase_7"/>
    <property type="match status" value="1"/>
</dbReference>
<evidence type="ECO:0000256" key="1">
    <source>
        <dbReference type="ARBA" id="ARBA00005187"/>
    </source>
</evidence>
<evidence type="ECO:0000259" key="10">
    <source>
        <dbReference type="PROSITE" id="PS51278"/>
    </source>
</evidence>
<evidence type="ECO:0000256" key="7">
    <source>
        <dbReference type="ARBA" id="ARBA00022888"/>
    </source>
</evidence>
<keyword evidence="4" id="KW-0028">Amino-acid biosynthesis</keyword>
<dbReference type="InterPro" id="IPR017932">
    <property type="entry name" value="GATase_2_dom"/>
</dbReference>
<dbReference type="InterPro" id="IPR029055">
    <property type="entry name" value="Ntn_hydrolases_N"/>
</dbReference>
<dbReference type="GO" id="GO:0005524">
    <property type="term" value="F:ATP binding"/>
    <property type="evidence" value="ECO:0007669"/>
    <property type="project" value="UniProtKB-KW"/>
</dbReference>
<keyword evidence="7" id="KW-0061">Asparagine biosynthesis</keyword>
<dbReference type="Gene3D" id="3.40.50.620">
    <property type="entry name" value="HUPs"/>
    <property type="match status" value="1"/>
</dbReference>
<evidence type="ECO:0000256" key="8">
    <source>
        <dbReference type="ARBA" id="ARBA00030234"/>
    </source>
</evidence>
<dbReference type="GO" id="GO:0004066">
    <property type="term" value="F:asparagine synthase (glutamine-hydrolyzing) activity"/>
    <property type="evidence" value="ECO:0007669"/>
    <property type="project" value="UniProtKB-EC"/>
</dbReference>
<evidence type="ECO:0000256" key="5">
    <source>
        <dbReference type="ARBA" id="ARBA00022741"/>
    </source>
</evidence>
<keyword evidence="3" id="KW-0436">Ligase</keyword>
<dbReference type="InterPro" id="IPR006426">
    <property type="entry name" value="Asn_synth_AEB"/>
</dbReference>
<reference evidence="11" key="1">
    <citation type="journal article" date="2020" name="Nature">
        <title>Giant virus diversity and host interactions through global metagenomics.</title>
        <authorList>
            <person name="Schulz F."/>
            <person name="Roux S."/>
            <person name="Paez-Espino D."/>
            <person name="Jungbluth S."/>
            <person name="Walsh D.A."/>
            <person name="Denef V.J."/>
            <person name="McMahon K.D."/>
            <person name="Konstantinidis K.T."/>
            <person name="Eloe-Fadrosh E.A."/>
            <person name="Kyrpides N.C."/>
            <person name="Woyke T."/>
        </authorList>
    </citation>
    <scope>NUCLEOTIDE SEQUENCE</scope>
    <source>
        <strain evidence="11">GVMAG-S-1101164-105</strain>
    </source>
</reference>
<comment type="pathway">
    <text evidence="1">Amino-acid biosynthesis; L-asparagine biosynthesis; L-asparagine from L-aspartate (L-Gln route): step 1/1.</text>
</comment>
<dbReference type="Pfam" id="PF00733">
    <property type="entry name" value="Asn_synthase"/>
    <property type="match status" value="2"/>
</dbReference>